<dbReference type="STRING" id="1685382.AVJ23_10500"/>
<dbReference type="Proteomes" id="UP000054396">
    <property type="component" value="Unassembled WGS sequence"/>
</dbReference>
<evidence type="ECO:0000313" key="2">
    <source>
        <dbReference type="Proteomes" id="UP000054396"/>
    </source>
</evidence>
<dbReference type="InterPro" id="IPR039065">
    <property type="entry name" value="AcoX-like"/>
</dbReference>
<dbReference type="InterPro" id="IPR016064">
    <property type="entry name" value="NAD/diacylglycerol_kinase_sf"/>
</dbReference>
<accession>A0A0W7WJZ0</accession>
<comment type="caution">
    <text evidence="1">The sequence shown here is derived from an EMBL/GenBank/DDBJ whole genome shotgun (WGS) entry which is preliminary data.</text>
</comment>
<dbReference type="GO" id="GO:0003951">
    <property type="term" value="F:NAD+ kinase activity"/>
    <property type="evidence" value="ECO:0007669"/>
    <property type="project" value="InterPro"/>
</dbReference>
<dbReference type="GO" id="GO:0005524">
    <property type="term" value="F:ATP binding"/>
    <property type="evidence" value="ECO:0007669"/>
    <property type="project" value="UniProtKB-ARBA"/>
</dbReference>
<protein>
    <recommendedName>
        <fullName evidence="3">ATP-NAD kinase</fullName>
    </recommendedName>
</protein>
<evidence type="ECO:0008006" key="3">
    <source>
        <dbReference type="Google" id="ProtNLM"/>
    </source>
</evidence>
<dbReference type="Pfam" id="PF20143">
    <property type="entry name" value="NAD_kinase_C"/>
    <property type="match status" value="1"/>
</dbReference>
<keyword evidence="2" id="KW-1185">Reference proteome</keyword>
<proteinExistence type="predicted"/>
<dbReference type="PANTHER" id="PTHR40697">
    <property type="entry name" value="ACETOIN CATABOLISM PROTEIN X"/>
    <property type="match status" value="1"/>
</dbReference>
<dbReference type="EMBL" id="LPXO01000005">
    <property type="protein sequence ID" value="KUF10858.1"/>
    <property type="molecule type" value="Genomic_DNA"/>
</dbReference>
<dbReference type="GO" id="GO:0006741">
    <property type="term" value="P:NADP+ biosynthetic process"/>
    <property type="evidence" value="ECO:0007669"/>
    <property type="project" value="InterPro"/>
</dbReference>
<dbReference type="SUPFAM" id="SSF111331">
    <property type="entry name" value="NAD kinase/diacylglycerol kinase-like"/>
    <property type="match status" value="1"/>
</dbReference>
<gene>
    <name evidence="1" type="ORF">AVJ23_10500</name>
</gene>
<evidence type="ECO:0000313" key="1">
    <source>
        <dbReference type="EMBL" id="KUF10858.1"/>
    </source>
</evidence>
<dbReference type="RefSeq" id="WP_058862143.1">
    <property type="nucleotide sequence ID" value="NZ_LPXO01000005.1"/>
</dbReference>
<dbReference type="AlphaFoldDB" id="A0A0W7WJZ0"/>
<dbReference type="Pfam" id="PF01513">
    <property type="entry name" value="NAD_kinase"/>
    <property type="match status" value="1"/>
</dbReference>
<reference evidence="1 2" key="1">
    <citation type="submission" date="2015-12" db="EMBL/GenBank/DDBJ databases">
        <authorList>
            <person name="Shamseldin A."/>
            <person name="Moawad H."/>
            <person name="Abd El-Rahim W.M."/>
            <person name="Sadowsky M.J."/>
        </authorList>
    </citation>
    <scope>NUCLEOTIDE SEQUENCE [LARGE SCALE GENOMIC DNA]</scope>
    <source>
        <strain evidence="1 2">SJ5A-1</strain>
    </source>
</reference>
<dbReference type="PANTHER" id="PTHR40697:SF2">
    <property type="entry name" value="ATP-NAD KINASE-RELATED"/>
    <property type="match status" value="1"/>
</dbReference>
<dbReference type="GO" id="GO:0051287">
    <property type="term" value="F:NAD binding"/>
    <property type="evidence" value="ECO:0007669"/>
    <property type="project" value="UniProtKB-ARBA"/>
</dbReference>
<sequence>MARLGLIINPVAGLGGAMARKGSDEADIGARAAAEGRVSQAPMRAARALSAFRESCDAEVLAGPVLPDTGTVTPVGPDVLQGTAEDTKACVRAMAGQVDLILFAGGDGTARDICAANDTGIPILGIPSGVKMHSGVFARSPERAGRMTAAFLSDTRQRTEMVEILDLDEAARRAGRLSARLYTVARTPLDLAGARQNPKAGNTDPVGEMDAALAAYVAGMREDTLYVLGPGATMKALKDRLGGGSLLGVDVAEGGLVTGTDLDERALMARVAGRRVRIVLTVVGGQGFVLGRGNQQISPAVLRAAGMPPIDVICGAEKLAGLNPQELTIDTGDVALDGTLAGYWPVITGPGRRQVMRVVA</sequence>
<organism evidence="1 2">
    <name type="scientific">Pseudoponticoccus marisrubri</name>
    <dbReference type="NCBI Taxonomy" id="1685382"/>
    <lineage>
        <taxon>Bacteria</taxon>
        <taxon>Pseudomonadati</taxon>
        <taxon>Pseudomonadota</taxon>
        <taxon>Alphaproteobacteria</taxon>
        <taxon>Rhodobacterales</taxon>
        <taxon>Roseobacteraceae</taxon>
        <taxon>Pseudoponticoccus</taxon>
    </lineage>
</organism>
<name>A0A0W7WJZ0_9RHOB</name>
<dbReference type="InterPro" id="IPR002504">
    <property type="entry name" value="NADK"/>
</dbReference>